<reference evidence="2 3" key="1">
    <citation type="journal article" date="2019" name="Emerg. Microbes Infect.">
        <title>Comprehensive subspecies identification of 175 nontuberculous mycobacteria species based on 7547 genomic profiles.</title>
        <authorList>
            <person name="Matsumoto Y."/>
            <person name="Kinjo T."/>
            <person name="Motooka D."/>
            <person name="Nabeya D."/>
            <person name="Jung N."/>
            <person name="Uechi K."/>
            <person name="Horii T."/>
            <person name="Iida T."/>
            <person name="Fujita J."/>
            <person name="Nakamura S."/>
        </authorList>
    </citation>
    <scope>NUCLEOTIDE SEQUENCE [LARGE SCALE GENOMIC DNA]</scope>
    <source>
        <strain evidence="2 3">JCM 18439</strain>
    </source>
</reference>
<feature type="chain" id="PRO_5038819867" description="Lipoprotein" evidence="1">
    <location>
        <begin position="33"/>
        <end position="194"/>
    </location>
</feature>
<name>A0A7I7RJZ3_MYCCF</name>
<dbReference type="OrthoDB" id="597632at2"/>
<keyword evidence="3" id="KW-1185">Reference proteome</keyword>
<keyword evidence="1" id="KW-0732">Signal</keyword>
<proteinExistence type="predicted"/>
<evidence type="ECO:0000256" key="1">
    <source>
        <dbReference type="SAM" id="SignalP"/>
    </source>
</evidence>
<dbReference type="EMBL" id="AP022591">
    <property type="protein sequence ID" value="BBY44843.1"/>
    <property type="molecule type" value="Genomic_DNA"/>
</dbReference>
<dbReference type="PROSITE" id="PS51257">
    <property type="entry name" value="PROKAR_LIPOPROTEIN"/>
    <property type="match status" value="1"/>
</dbReference>
<organism evidence="2 3">
    <name type="scientific">Mycolicibacterium celeriflavum</name>
    <name type="common">Mycobacterium celeriflavum</name>
    <dbReference type="NCBI Taxonomy" id="1249101"/>
    <lineage>
        <taxon>Bacteria</taxon>
        <taxon>Bacillati</taxon>
        <taxon>Actinomycetota</taxon>
        <taxon>Actinomycetes</taxon>
        <taxon>Mycobacteriales</taxon>
        <taxon>Mycobacteriaceae</taxon>
        <taxon>Mycolicibacterium</taxon>
    </lineage>
</organism>
<evidence type="ECO:0008006" key="4">
    <source>
        <dbReference type="Google" id="ProtNLM"/>
    </source>
</evidence>
<dbReference type="Pfam" id="PF03640">
    <property type="entry name" value="Lipoprotein_15"/>
    <property type="match status" value="2"/>
</dbReference>
<gene>
    <name evidence="2" type="ORF">MCEL_31380</name>
</gene>
<accession>A0A7I7RJZ3</accession>
<sequence length="194" mass="20208">MPMPRILAAACRNVVCTSTVALSVMAVTGCSAFDNNAVNGSEAAGTRTSATALRTEATAPAPYPPPSVERILPVGDVSLAIDDRPGLGEIIVDSSGRTLYAFSADSANEPTCYGECADTWLPVLSDSDPAGGTGINVAAARTVPRRDGGDQVTYKEIPLYRYAGDKTDRDAKGQGLDMFGGEWHVLTKNGEPLA</sequence>
<dbReference type="RefSeq" id="WP_083000052.1">
    <property type="nucleotide sequence ID" value="NZ_JACKUE010000025.1"/>
</dbReference>
<feature type="signal peptide" evidence="1">
    <location>
        <begin position="1"/>
        <end position="32"/>
    </location>
</feature>
<dbReference type="Proteomes" id="UP000466431">
    <property type="component" value="Chromosome"/>
</dbReference>
<dbReference type="KEGG" id="mcee:MCEL_31380"/>
<protein>
    <recommendedName>
        <fullName evidence="4">Lipoprotein</fullName>
    </recommendedName>
</protein>
<evidence type="ECO:0000313" key="2">
    <source>
        <dbReference type="EMBL" id="BBY44843.1"/>
    </source>
</evidence>
<dbReference type="PANTHER" id="PTHR39335">
    <property type="entry name" value="BLL4220 PROTEIN"/>
    <property type="match status" value="1"/>
</dbReference>
<dbReference type="GO" id="GO:0043448">
    <property type="term" value="P:alkane catabolic process"/>
    <property type="evidence" value="ECO:0007669"/>
    <property type="project" value="TreeGrafter"/>
</dbReference>
<dbReference type="PANTHER" id="PTHR39335:SF1">
    <property type="entry name" value="BLL4220 PROTEIN"/>
    <property type="match status" value="1"/>
</dbReference>
<dbReference type="AlphaFoldDB" id="A0A7I7RJZ3"/>
<evidence type="ECO:0000313" key="3">
    <source>
        <dbReference type="Proteomes" id="UP000466431"/>
    </source>
</evidence>
<dbReference type="InterPro" id="IPR005297">
    <property type="entry name" value="Lipoprotein_repeat"/>
</dbReference>